<dbReference type="RefSeq" id="WP_003388901.1">
    <property type="nucleotide sequence ID" value="NZ_APBN01000005.1"/>
</dbReference>
<comment type="caution">
    <text evidence="2">The sequence shown here is derived from an EMBL/GenBank/DDBJ whole genome shotgun (WGS) entry which is preliminary data.</text>
</comment>
<dbReference type="PATRIC" id="fig|1300222.3.peg.2863"/>
<dbReference type="Gene3D" id="3.40.50.720">
    <property type="entry name" value="NAD(P)-binding Rossmann-like Domain"/>
    <property type="match status" value="1"/>
</dbReference>
<dbReference type="AlphaFoldDB" id="M8DEQ5"/>
<gene>
    <name evidence="2" type="ORF">I532_13693</name>
</gene>
<accession>M8DEQ5</accession>
<dbReference type="EMBL" id="APBN01000005">
    <property type="protein sequence ID" value="EMT51902.1"/>
    <property type="molecule type" value="Genomic_DNA"/>
</dbReference>
<dbReference type="Gene3D" id="3.30.1780.10">
    <property type="entry name" value="ornithine cyclodeaminase, domain 1"/>
    <property type="match status" value="1"/>
</dbReference>
<reference evidence="2 3" key="1">
    <citation type="submission" date="2013-03" db="EMBL/GenBank/DDBJ databases">
        <title>Assembly of a new bacterial strain Brevibacillus borstelensis AK1.</title>
        <authorList>
            <person name="Rajan I."/>
            <person name="PoliReddy D."/>
            <person name="Sugumar T."/>
            <person name="Rathinam K."/>
            <person name="Alqarawi S."/>
            <person name="Khalil A.B."/>
            <person name="Sivakumar N."/>
        </authorList>
    </citation>
    <scope>NUCLEOTIDE SEQUENCE [LARGE SCALE GENOMIC DNA]</scope>
    <source>
        <strain evidence="2 3">AK1</strain>
    </source>
</reference>
<dbReference type="GO" id="GO:0005737">
    <property type="term" value="C:cytoplasm"/>
    <property type="evidence" value="ECO:0007669"/>
    <property type="project" value="TreeGrafter"/>
</dbReference>
<name>M8DEQ5_9BACL</name>
<dbReference type="InterPro" id="IPR023401">
    <property type="entry name" value="ODC_N"/>
</dbReference>
<dbReference type="PANTHER" id="PTHR13812">
    <property type="entry name" value="KETIMINE REDUCTASE MU-CRYSTALLIN"/>
    <property type="match status" value="1"/>
</dbReference>
<protein>
    <submittedName>
        <fullName evidence="2">Ornithine cyclodeaminase/mu-crystallin family protein</fullName>
    </submittedName>
</protein>
<dbReference type="GO" id="GO:0016491">
    <property type="term" value="F:oxidoreductase activity"/>
    <property type="evidence" value="ECO:0007669"/>
    <property type="project" value="UniProtKB-ARBA"/>
</dbReference>
<evidence type="ECO:0000256" key="1">
    <source>
        <dbReference type="ARBA" id="ARBA00008903"/>
    </source>
</evidence>
<dbReference type="Pfam" id="PF02423">
    <property type="entry name" value="OCD_Mu_crystall"/>
    <property type="match status" value="2"/>
</dbReference>
<keyword evidence="3" id="KW-1185">Reference proteome</keyword>
<dbReference type="STRING" id="1300222.I532_13693"/>
<dbReference type="OrthoDB" id="9792005at2"/>
<dbReference type="PANTHER" id="PTHR13812:SF19">
    <property type="entry name" value="KETIMINE REDUCTASE MU-CRYSTALLIN"/>
    <property type="match status" value="1"/>
</dbReference>
<comment type="similarity">
    <text evidence="1">Belongs to the ornithine cyclodeaminase/mu-crystallin family.</text>
</comment>
<evidence type="ECO:0000313" key="2">
    <source>
        <dbReference type="EMBL" id="EMT51902.1"/>
    </source>
</evidence>
<dbReference type="Proteomes" id="UP000012081">
    <property type="component" value="Unassembled WGS sequence"/>
</dbReference>
<organism evidence="2 3">
    <name type="scientific">Brevibacillus borstelensis AK1</name>
    <dbReference type="NCBI Taxonomy" id="1300222"/>
    <lineage>
        <taxon>Bacteria</taxon>
        <taxon>Bacillati</taxon>
        <taxon>Bacillota</taxon>
        <taxon>Bacilli</taxon>
        <taxon>Bacillales</taxon>
        <taxon>Paenibacillaceae</taxon>
        <taxon>Brevibacillus</taxon>
    </lineage>
</organism>
<dbReference type="SUPFAM" id="SSF51735">
    <property type="entry name" value="NAD(P)-binding Rossmann-fold domains"/>
    <property type="match status" value="1"/>
</dbReference>
<proteinExistence type="inferred from homology"/>
<dbReference type="FunFam" id="3.40.50.720:FF:000311">
    <property type="entry name" value="Ornithine cyclodeaminase"/>
    <property type="match status" value="1"/>
</dbReference>
<sequence>MLPFRVINQKTTEQILDMARVIETVEQAYTLKAQKEATLFPMVFYEFEPGKADMDIKSGHLTGANIFGLKLVSWFGENTEKNLPQLIGMVMVLDSRTGAPRGILSGEHITCMRTGAAGGIGAKYLARPESEHLLIVGSGHQAPFQILATLIAMKHVKKVSVYNARSYERAAAFCENIQSRLLNMVVSQFKGQDDLLGEYTKRCQIEFVPVENIEQTTREADIIITATSARQPLIQKEWVKPGTHITCVGADMEGKQEIDEHLFAAARVFVDDVRQSVNVGEMEIPVKKGVVTKETIIAEIGEVILGRTAGRTSPEEITIFDSTGIALQDLLTANLVLEVAEKTGAGTVVEL</sequence>
<dbReference type="PIRSF" id="PIRSF001439">
    <property type="entry name" value="CryM"/>
    <property type="match status" value="1"/>
</dbReference>
<dbReference type="GO" id="GO:0019752">
    <property type="term" value="P:carboxylic acid metabolic process"/>
    <property type="evidence" value="ECO:0007669"/>
    <property type="project" value="UniProtKB-ARBA"/>
</dbReference>
<evidence type="ECO:0000313" key="3">
    <source>
        <dbReference type="Proteomes" id="UP000012081"/>
    </source>
</evidence>
<dbReference type="InterPro" id="IPR036291">
    <property type="entry name" value="NAD(P)-bd_dom_sf"/>
</dbReference>
<dbReference type="InterPro" id="IPR003462">
    <property type="entry name" value="ODC_Mu_crystall"/>
</dbReference>